<feature type="compositionally biased region" description="Low complexity" evidence="8">
    <location>
        <begin position="373"/>
        <end position="395"/>
    </location>
</feature>
<dbReference type="GO" id="GO:0004674">
    <property type="term" value="F:protein serine/threonine kinase activity"/>
    <property type="evidence" value="ECO:0007669"/>
    <property type="project" value="UniProtKB-KW"/>
</dbReference>
<dbReference type="PANTHER" id="PTHR43289">
    <property type="entry name" value="MITOGEN-ACTIVATED PROTEIN KINASE KINASE KINASE 20-RELATED"/>
    <property type="match status" value="1"/>
</dbReference>
<evidence type="ECO:0000256" key="4">
    <source>
        <dbReference type="ARBA" id="ARBA00022741"/>
    </source>
</evidence>
<evidence type="ECO:0000256" key="3">
    <source>
        <dbReference type="ARBA" id="ARBA00022679"/>
    </source>
</evidence>
<feature type="binding site" evidence="7">
    <location>
        <position position="38"/>
    </location>
    <ligand>
        <name>ATP</name>
        <dbReference type="ChEBI" id="CHEBI:30616"/>
    </ligand>
</feature>
<dbReference type="PROSITE" id="PS00107">
    <property type="entry name" value="PROTEIN_KINASE_ATP"/>
    <property type="match status" value="1"/>
</dbReference>
<organism evidence="10 11">
    <name type="scientific">Streptomyces marianii</name>
    <dbReference type="NCBI Taxonomy" id="1817406"/>
    <lineage>
        <taxon>Bacteria</taxon>
        <taxon>Bacillati</taxon>
        <taxon>Actinomycetota</taxon>
        <taxon>Actinomycetes</taxon>
        <taxon>Kitasatosporales</taxon>
        <taxon>Streptomycetaceae</taxon>
        <taxon>Streptomyces</taxon>
    </lineage>
</organism>
<evidence type="ECO:0000313" key="11">
    <source>
        <dbReference type="Proteomes" id="UP000305921"/>
    </source>
</evidence>
<keyword evidence="2 10" id="KW-0723">Serine/threonine-protein kinase</keyword>
<dbReference type="EC" id="2.7.11.1" evidence="1"/>
<evidence type="ECO:0000256" key="1">
    <source>
        <dbReference type="ARBA" id="ARBA00012513"/>
    </source>
</evidence>
<dbReference type="Proteomes" id="UP000305921">
    <property type="component" value="Unassembled WGS sequence"/>
</dbReference>
<dbReference type="Pfam" id="PF00069">
    <property type="entry name" value="Pkinase"/>
    <property type="match status" value="1"/>
</dbReference>
<feature type="compositionally biased region" description="Low complexity" evidence="8">
    <location>
        <begin position="345"/>
        <end position="354"/>
    </location>
</feature>
<dbReference type="AlphaFoldDB" id="A0A5R9DX12"/>
<dbReference type="EMBL" id="VAWE01000001">
    <property type="protein sequence ID" value="TLQ42181.1"/>
    <property type="molecule type" value="Genomic_DNA"/>
</dbReference>
<evidence type="ECO:0000256" key="8">
    <source>
        <dbReference type="SAM" id="MobiDB-lite"/>
    </source>
</evidence>
<dbReference type="PROSITE" id="PS00108">
    <property type="entry name" value="PROTEIN_KINASE_ST"/>
    <property type="match status" value="1"/>
</dbReference>
<proteinExistence type="predicted"/>
<comment type="caution">
    <text evidence="10">The sequence shown here is derived from an EMBL/GenBank/DDBJ whole genome shotgun (WGS) entry which is preliminary data.</text>
</comment>
<feature type="compositionally biased region" description="Pro residues" evidence="8">
    <location>
        <begin position="436"/>
        <end position="448"/>
    </location>
</feature>
<dbReference type="InterPro" id="IPR008271">
    <property type="entry name" value="Ser/Thr_kinase_AS"/>
</dbReference>
<keyword evidence="11" id="KW-1185">Reference proteome</keyword>
<keyword evidence="5 10" id="KW-0418">Kinase</keyword>
<dbReference type="RefSeq" id="WP_138051589.1">
    <property type="nucleotide sequence ID" value="NZ_VAWE01000001.1"/>
</dbReference>
<dbReference type="InterPro" id="IPR011009">
    <property type="entry name" value="Kinase-like_dom_sf"/>
</dbReference>
<evidence type="ECO:0000256" key="2">
    <source>
        <dbReference type="ARBA" id="ARBA00022527"/>
    </source>
</evidence>
<reference evidence="10 11" key="1">
    <citation type="submission" date="2019-05" db="EMBL/GenBank/DDBJ databases">
        <title>Streptomyces marianii sp. nov., a novel marine actinomycete from southern coast of India.</title>
        <authorList>
            <person name="Iniyan A.M."/>
            <person name="Wink J."/>
            <person name="Ramprasad E."/>
            <person name="Ramana C.V."/>
            <person name="Bunk B."/>
            <person name="Sproer C."/>
            <person name="Joseph F.-J.R.S."/>
            <person name="Vincent S.G.P."/>
        </authorList>
    </citation>
    <scope>NUCLEOTIDE SEQUENCE [LARGE SCALE GENOMIC DNA]</scope>
    <source>
        <strain evidence="10 11">ICN19</strain>
    </source>
</reference>
<name>A0A5R9DX12_9ACTN</name>
<evidence type="ECO:0000256" key="5">
    <source>
        <dbReference type="ARBA" id="ARBA00022777"/>
    </source>
</evidence>
<evidence type="ECO:0000259" key="9">
    <source>
        <dbReference type="PROSITE" id="PS50011"/>
    </source>
</evidence>
<dbReference type="GO" id="GO:0005524">
    <property type="term" value="F:ATP binding"/>
    <property type="evidence" value="ECO:0007669"/>
    <property type="project" value="UniProtKB-UniRule"/>
</dbReference>
<dbReference type="PANTHER" id="PTHR43289:SF6">
    <property type="entry name" value="SERINE_THREONINE-PROTEIN KINASE NEKL-3"/>
    <property type="match status" value="1"/>
</dbReference>
<accession>A0A5R9DX12</accession>
<gene>
    <name evidence="10" type="ORF">FEF34_02065</name>
</gene>
<evidence type="ECO:0000313" key="10">
    <source>
        <dbReference type="EMBL" id="TLQ42181.1"/>
    </source>
</evidence>
<dbReference type="InterPro" id="IPR017441">
    <property type="entry name" value="Protein_kinase_ATP_BS"/>
</dbReference>
<evidence type="ECO:0000256" key="6">
    <source>
        <dbReference type="ARBA" id="ARBA00022840"/>
    </source>
</evidence>
<evidence type="ECO:0000256" key="7">
    <source>
        <dbReference type="PROSITE-ProRule" id="PRU10141"/>
    </source>
</evidence>
<keyword evidence="3" id="KW-0808">Transferase</keyword>
<dbReference type="InterPro" id="IPR000719">
    <property type="entry name" value="Prot_kinase_dom"/>
</dbReference>
<keyword evidence="6 7" id="KW-0067">ATP-binding</keyword>
<sequence>MQEWVVPGYSESGELGSGSSGRVVRAVHERTGTPVAVKYLSDALRADPRFLREFRNEAGLLAALGSPYVVGLHEYVEGPQGSAIVMELVDGISLRALLRRKGATAPEAALTVLKGSLLGLAAAHRTGVIHRDYKPENVLVAADGTSKLVDFGIAVREGTAPGVAGTPLYMAPEQWNGLAASPATDVYAATATFYECLTGEYPYAGGTAIELAVQHMSAQIPADMAPEPVRTLIRRGLAKHPEQRPETAEAFLAELEEVAATVYGAEWEEEGRLRLAALAALLLPTGPPVPHPPTGSTTLATTVLSGRSGGRLGSGLRGPLAGAGVVLASVLAFLLPDGGDQQAAAESAATTRARPGVVSSPITDRPVPGSGSGMPSSSPSASTTASPSGTGSPSASDPPLVAGESPGAAGTPGADTTRPIGSASMSSSTPATTKTAPPPASSTLPAPPAAEVTSLSVATLRQSGLTTADASIVVGTSGTGPVTLTVAWHASSKGGTLGAQDGASQTFRLSGEDSYTVTASHDFRDNACYWGVAAASPASAAGDTSRQIVTQRCDVR</sequence>
<dbReference type="OrthoDB" id="4716121at2"/>
<feature type="domain" description="Protein kinase" evidence="9">
    <location>
        <begin position="9"/>
        <end position="259"/>
    </location>
</feature>
<protein>
    <recommendedName>
        <fullName evidence="1">non-specific serine/threonine protein kinase</fullName>
        <ecNumber evidence="1">2.7.11.1</ecNumber>
    </recommendedName>
</protein>
<feature type="region of interest" description="Disordered" evidence="8">
    <location>
        <begin position="345"/>
        <end position="448"/>
    </location>
</feature>
<dbReference type="PROSITE" id="PS50011">
    <property type="entry name" value="PROTEIN_KINASE_DOM"/>
    <property type="match status" value="1"/>
</dbReference>
<dbReference type="Gene3D" id="1.10.510.10">
    <property type="entry name" value="Transferase(Phosphotransferase) domain 1"/>
    <property type="match status" value="1"/>
</dbReference>
<feature type="compositionally biased region" description="Low complexity" evidence="8">
    <location>
        <begin position="422"/>
        <end position="435"/>
    </location>
</feature>
<dbReference type="SUPFAM" id="SSF56112">
    <property type="entry name" value="Protein kinase-like (PK-like)"/>
    <property type="match status" value="1"/>
</dbReference>
<dbReference type="CDD" id="cd14014">
    <property type="entry name" value="STKc_PknB_like"/>
    <property type="match status" value="1"/>
</dbReference>
<keyword evidence="4 7" id="KW-0547">Nucleotide-binding</keyword>